<dbReference type="Pfam" id="PF04577">
    <property type="entry name" value="Glyco_transf_61"/>
    <property type="match status" value="1"/>
</dbReference>
<gene>
    <name evidence="2" type="ORF">SAMN05216297_106321</name>
</gene>
<sequence length="365" mass="41466">MDLVKKKVKFSPIGYTRYLKGLKKCHSMFREGRILEKLAVKSWQIAPEKTTIAPKAYFLENQLERITGTAFTDDPHAAMHGGFTVEHAPTFAYKLKDIWMINGFLYKGLYNFRLHPSFQLSKKMNYFPPAIIDTEIDNASIYSTSEGNQYFGLWLTDDCANYALANQEGVPVTSNIIPYSHMLEYESYLEMNPFRTNAAYLKNAIFFDDNWGNNDNKHLRFEANRNKILSLFPGTSHPGVFILRRNSGISRVMLNELEIAEKLREKCGFKIVDVTQNTAAEILSACAGAKILIGIEGSHLFHGLMALEAGSSVLILQPPNRFSAVIKNTTDMENINYSFVVGIQKGDNFYIDFEEVERTIDLLSF</sequence>
<feature type="domain" description="Glycosyltransferase 61 catalytic" evidence="1">
    <location>
        <begin position="181"/>
        <end position="306"/>
    </location>
</feature>
<dbReference type="GO" id="GO:0016757">
    <property type="term" value="F:glycosyltransferase activity"/>
    <property type="evidence" value="ECO:0007669"/>
    <property type="project" value="InterPro"/>
</dbReference>
<evidence type="ECO:0000313" key="2">
    <source>
        <dbReference type="EMBL" id="SFD30599.1"/>
    </source>
</evidence>
<evidence type="ECO:0000259" key="1">
    <source>
        <dbReference type="Pfam" id="PF04577"/>
    </source>
</evidence>
<proteinExistence type="predicted"/>
<accession>A0A1I1R8F3</accession>
<dbReference type="AlphaFoldDB" id="A0A1I1R8F3"/>
<reference evidence="3" key="1">
    <citation type="submission" date="2016-10" db="EMBL/GenBank/DDBJ databases">
        <authorList>
            <person name="Varghese N."/>
            <person name="Submissions S."/>
        </authorList>
    </citation>
    <scope>NUCLEOTIDE SEQUENCE [LARGE SCALE GENOMIC DNA]</scope>
    <source>
        <strain evidence="3">CGMCC 1.10370</strain>
    </source>
</reference>
<dbReference type="STRING" id="739143.SAMN05216297_106321"/>
<dbReference type="OrthoDB" id="6935590at2"/>
<dbReference type="Proteomes" id="UP000199672">
    <property type="component" value="Unassembled WGS sequence"/>
</dbReference>
<organism evidence="2 3">
    <name type="scientific">Flavobacterium phragmitis</name>
    <dbReference type="NCBI Taxonomy" id="739143"/>
    <lineage>
        <taxon>Bacteria</taxon>
        <taxon>Pseudomonadati</taxon>
        <taxon>Bacteroidota</taxon>
        <taxon>Flavobacteriia</taxon>
        <taxon>Flavobacteriales</taxon>
        <taxon>Flavobacteriaceae</taxon>
        <taxon>Flavobacterium</taxon>
    </lineage>
</organism>
<dbReference type="InterPro" id="IPR049625">
    <property type="entry name" value="Glyco_transf_61_cat"/>
</dbReference>
<evidence type="ECO:0000313" key="3">
    <source>
        <dbReference type="Proteomes" id="UP000199672"/>
    </source>
</evidence>
<keyword evidence="3" id="KW-1185">Reference proteome</keyword>
<name>A0A1I1R8F3_9FLAO</name>
<dbReference type="RefSeq" id="WP_091494177.1">
    <property type="nucleotide sequence ID" value="NZ_FOMH01000006.1"/>
</dbReference>
<protein>
    <recommendedName>
        <fullName evidence="1">Glycosyltransferase 61 catalytic domain-containing protein</fullName>
    </recommendedName>
</protein>
<dbReference type="EMBL" id="FOMH01000006">
    <property type="protein sequence ID" value="SFD30599.1"/>
    <property type="molecule type" value="Genomic_DNA"/>
</dbReference>